<feature type="compositionally biased region" description="Polar residues" evidence="2">
    <location>
        <begin position="12"/>
        <end position="21"/>
    </location>
</feature>
<evidence type="ECO:0000313" key="4">
    <source>
        <dbReference type="EMBL" id="CAF0882913.1"/>
    </source>
</evidence>
<evidence type="ECO:0000259" key="3">
    <source>
        <dbReference type="PROSITE" id="PS50158"/>
    </source>
</evidence>
<comment type="caution">
    <text evidence="4">The sequence shown here is derived from an EMBL/GenBank/DDBJ whole genome shotgun (WGS) entry which is preliminary data.</text>
</comment>
<feature type="domain" description="CCHC-type" evidence="3">
    <location>
        <begin position="405"/>
        <end position="418"/>
    </location>
</feature>
<accession>A0A813YDS1</accession>
<keyword evidence="1" id="KW-0863">Zinc-finger</keyword>
<dbReference type="SUPFAM" id="SSF57756">
    <property type="entry name" value="Retrovirus zinc finger-like domains"/>
    <property type="match status" value="1"/>
</dbReference>
<dbReference type="InterPro" id="IPR036875">
    <property type="entry name" value="Znf_CCHC_sf"/>
</dbReference>
<keyword evidence="1" id="KW-0479">Metal-binding</keyword>
<gene>
    <name evidence="4" type="ORF">OXX778_LOCUS10508</name>
</gene>
<dbReference type="PROSITE" id="PS50158">
    <property type="entry name" value="ZF_CCHC"/>
    <property type="match status" value="2"/>
</dbReference>
<feature type="region of interest" description="Disordered" evidence="2">
    <location>
        <begin position="193"/>
        <end position="223"/>
    </location>
</feature>
<evidence type="ECO:0000256" key="2">
    <source>
        <dbReference type="SAM" id="MobiDB-lite"/>
    </source>
</evidence>
<keyword evidence="5" id="KW-1185">Reference proteome</keyword>
<dbReference type="OrthoDB" id="8065943at2759"/>
<keyword evidence="1" id="KW-0862">Zinc</keyword>
<dbReference type="GO" id="GO:0003676">
    <property type="term" value="F:nucleic acid binding"/>
    <property type="evidence" value="ECO:0007669"/>
    <property type="project" value="InterPro"/>
</dbReference>
<evidence type="ECO:0000256" key="1">
    <source>
        <dbReference type="PROSITE-ProRule" id="PRU00047"/>
    </source>
</evidence>
<feature type="region of interest" description="Disordered" evidence="2">
    <location>
        <begin position="1"/>
        <end position="71"/>
    </location>
</feature>
<dbReference type="Gene3D" id="4.10.60.10">
    <property type="entry name" value="Zinc finger, CCHC-type"/>
    <property type="match status" value="1"/>
</dbReference>
<evidence type="ECO:0000313" key="5">
    <source>
        <dbReference type="Proteomes" id="UP000663879"/>
    </source>
</evidence>
<feature type="non-terminal residue" evidence="4">
    <location>
        <position position="523"/>
    </location>
</feature>
<dbReference type="InterPro" id="IPR001878">
    <property type="entry name" value="Znf_CCHC"/>
</dbReference>
<reference evidence="4" key="1">
    <citation type="submission" date="2021-02" db="EMBL/GenBank/DDBJ databases">
        <authorList>
            <person name="Nowell W R."/>
        </authorList>
    </citation>
    <scope>NUCLEOTIDE SEQUENCE</scope>
    <source>
        <strain evidence="4">Ploen Becks lab</strain>
    </source>
</reference>
<protein>
    <recommendedName>
        <fullName evidence="3">CCHC-type domain-containing protein</fullName>
    </recommendedName>
</protein>
<dbReference type="Proteomes" id="UP000663879">
    <property type="component" value="Unassembled WGS sequence"/>
</dbReference>
<feature type="compositionally biased region" description="Acidic residues" evidence="2">
    <location>
        <begin position="201"/>
        <end position="223"/>
    </location>
</feature>
<proteinExistence type="predicted"/>
<dbReference type="AlphaFoldDB" id="A0A813YDS1"/>
<name>A0A813YDS1_9BILA</name>
<dbReference type="Pfam" id="PF00098">
    <property type="entry name" value="zf-CCHC"/>
    <property type="match status" value="1"/>
</dbReference>
<organism evidence="4 5">
    <name type="scientific">Brachionus calyciflorus</name>
    <dbReference type="NCBI Taxonomy" id="104777"/>
    <lineage>
        <taxon>Eukaryota</taxon>
        <taxon>Metazoa</taxon>
        <taxon>Spiralia</taxon>
        <taxon>Gnathifera</taxon>
        <taxon>Rotifera</taxon>
        <taxon>Eurotatoria</taxon>
        <taxon>Monogononta</taxon>
        <taxon>Pseudotrocha</taxon>
        <taxon>Ploima</taxon>
        <taxon>Brachionidae</taxon>
        <taxon>Brachionus</taxon>
    </lineage>
</organism>
<dbReference type="EMBL" id="CAJNOC010001672">
    <property type="protein sequence ID" value="CAF0882913.1"/>
    <property type="molecule type" value="Genomic_DNA"/>
</dbReference>
<sequence length="523" mass="60790">MSTKRGRPPTVLPSTSAQSGDTQRKKSTSRRGSDSSVGSRIGQYKKHTEKQKNNEQVEGAKQNRKNLLDGKRNLNLSTLSEASVESIKQIGNTVGDTLNKVKGWIFQNISRNAAMYQQQQKQKGDFQKFYEYMENIKKQNNEKITFLNSSQLNNEHVNLYNGYNIPFDQYQYAYPFHNYIPPYQNKHVTQAKNKTSNKNYEDEELEDSVFENESETDNENENNIETEIEKKNENENNHMINEVMPQNIKKWKNVFVKNAFINENNQLIINTTKEEYLNILKDDWPVQSFKTGIRLIEKQHKKGKYFAVVKGVRKRLTDDEIFDELRKEYNVTNVRRIINKNNETTTLVKIETEEESHHINILRHGVYINNWHHSTEEYIFQIKTCFKCLKPGHIAKNCKNENEVCSICGENGHYFKNCEHNGKKDKEVVKCANCGSNDHLGGSKKCSVYKRYVSKVANRNSTYADIVKKQAEDSGKEPRKKLPQTIETKPVIQCIKEIIETLKNEANVLEIVEKNLGTEIKRK</sequence>
<dbReference type="SMART" id="SM00343">
    <property type="entry name" value="ZnF_C2HC"/>
    <property type="match status" value="3"/>
</dbReference>
<dbReference type="GO" id="GO:0008270">
    <property type="term" value="F:zinc ion binding"/>
    <property type="evidence" value="ECO:0007669"/>
    <property type="project" value="UniProtKB-KW"/>
</dbReference>
<feature type="domain" description="CCHC-type" evidence="3">
    <location>
        <begin position="385"/>
        <end position="400"/>
    </location>
</feature>